<evidence type="ECO:0008006" key="3">
    <source>
        <dbReference type="Google" id="ProtNLM"/>
    </source>
</evidence>
<comment type="caution">
    <text evidence="1">The sequence shown here is derived from an EMBL/GenBank/DDBJ whole genome shotgun (WGS) entry which is preliminary data.</text>
</comment>
<dbReference type="EMBL" id="BAABHM010000006">
    <property type="protein sequence ID" value="GAA4694080.1"/>
    <property type="molecule type" value="Genomic_DNA"/>
</dbReference>
<name>A0ABP8WST8_9MICO</name>
<gene>
    <name evidence="1" type="ORF">GCM10023198_12130</name>
</gene>
<sequence>MPRRRPVQVRRLAARRLRTYRPTQLLLRYVKDRRLSGPTHAAISLAERLPGEVFAALQNWDREARTRNPWSRRAYGCGARECRGSPLDDRDLLERTIHRLPRRPARELRALVRELDRRILAKFPVQLDHYHRWWHADFPWDYD</sequence>
<evidence type="ECO:0000313" key="2">
    <source>
        <dbReference type="Proteomes" id="UP001500843"/>
    </source>
</evidence>
<organism evidence="1 2">
    <name type="scientific">Promicromonospora umidemergens</name>
    <dbReference type="NCBI Taxonomy" id="629679"/>
    <lineage>
        <taxon>Bacteria</taxon>
        <taxon>Bacillati</taxon>
        <taxon>Actinomycetota</taxon>
        <taxon>Actinomycetes</taxon>
        <taxon>Micrococcales</taxon>
        <taxon>Promicromonosporaceae</taxon>
        <taxon>Promicromonospora</taxon>
    </lineage>
</organism>
<evidence type="ECO:0000313" key="1">
    <source>
        <dbReference type="EMBL" id="GAA4694080.1"/>
    </source>
</evidence>
<dbReference type="Proteomes" id="UP001500843">
    <property type="component" value="Unassembled WGS sequence"/>
</dbReference>
<protein>
    <recommendedName>
        <fullName evidence="3">Transposase</fullName>
    </recommendedName>
</protein>
<accession>A0ABP8WST8</accession>
<reference evidence="2" key="1">
    <citation type="journal article" date="2019" name="Int. J. Syst. Evol. Microbiol.">
        <title>The Global Catalogue of Microorganisms (GCM) 10K type strain sequencing project: providing services to taxonomists for standard genome sequencing and annotation.</title>
        <authorList>
            <consortium name="The Broad Institute Genomics Platform"/>
            <consortium name="The Broad Institute Genome Sequencing Center for Infectious Disease"/>
            <person name="Wu L."/>
            <person name="Ma J."/>
        </authorList>
    </citation>
    <scope>NUCLEOTIDE SEQUENCE [LARGE SCALE GENOMIC DNA]</scope>
    <source>
        <strain evidence="2">JCM 17975</strain>
    </source>
</reference>
<keyword evidence="2" id="KW-1185">Reference proteome</keyword>
<proteinExistence type="predicted"/>